<feature type="compositionally biased region" description="Polar residues" evidence="1">
    <location>
        <begin position="24"/>
        <end position="37"/>
    </location>
</feature>
<reference evidence="3" key="1">
    <citation type="submission" date="2017-03" db="EMBL/GenBank/DDBJ databases">
        <title>Phytopthora megakarya and P. palmivora, two closely related causual agents of cacao black pod achieved similar genome size and gene model numbers by different mechanisms.</title>
        <authorList>
            <person name="Ali S."/>
            <person name="Shao J."/>
            <person name="Larry D.J."/>
            <person name="Kronmiller B."/>
            <person name="Shen D."/>
            <person name="Strem M.D."/>
            <person name="Melnick R.L."/>
            <person name="Guiltinan M.J."/>
            <person name="Tyler B.M."/>
            <person name="Meinhardt L.W."/>
            <person name="Bailey B.A."/>
        </authorList>
    </citation>
    <scope>NUCLEOTIDE SEQUENCE [LARGE SCALE GENOMIC DNA]</scope>
    <source>
        <strain evidence="3">zdho120</strain>
    </source>
</reference>
<dbReference type="Proteomes" id="UP000198211">
    <property type="component" value="Unassembled WGS sequence"/>
</dbReference>
<sequence>MYTISKPFNLNLADETGRTLQPILQQENDGATRSCDSSPPKKKRKTTGKYTAGCNGDGQDGNGVKFASEGDGESDATIQHYGANGRATSMEYIGMAIETTTFDSWEAFDSFLRSYQARSFQVDISAIQHYSNNTNDLFSRQKFRVRSNKTVSTRNAVIAQNKANKAFVIPDKWGFYAKTFACTHCGKYISREQGARPNQRSRAIGCKAQINLCVSLRSGHDTFRIYITKVNLAHNHPLVRETFEHYPTTRLSIPNDVVTTVDMLHRSGVNSKKILKYIR</sequence>
<accession>A0A225WHH6</accession>
<dbReference type="AlphaFoldDB" id="A0A225WHH6"/>
<organism evidence="2 3">
    <name type="scientific">Phytophthora megakarya</name>
    <dbReference type="NCBI Taxonomy" id="4795"/>
    <lineage>
        <taxon>Eukaryota</taxon>
        <taxon>Sar</taxon>
        <taxon>Stramenopiles</taxon>
        <taxon>Oomycota</taxon>
        <taxon>Peronosporomycetes</taxon>
        <taxon>Peronosporales</taxon>
        <taxon>Peronosporaceae</taxon>
        <taxon>Phytophthora</taxon>
    </lineage>
</organism>
<evidence type="ECO:0008006" key="4">
    <source>
        <dbReference type="Google" id="ProtNLM"/>
    </source>
</evidence>
<gene>
    <name evidence="2" type="ORF">PHMEG_0009755</name>
</gene>
<feature type="region of interest" description="Disordered" evidence="1">
    <location>
        <begin position="24"/>
        <end position="71"/>
    </location>
</feature>
<dbReference type="OrthoDB" id="126054at2759"/>
<evidence type="ECO:0000313" key="2">
    <source>
        <dbReference type="EMBL" id="OWZ16457.1"/>
    </source>
</evidence>
<protein>
    <recommendedName>
        <fullName evidence="4">FAR1 domain-containing protein</fullName>
    </recommendedName>
</protein>
<name>A0A225WHH6_9STRA</name>
<evidence type="ECO:0000256" key="1">
    <source>
        <dbReference type="SAM" id="MobiDB-lite"/>
    </source>
</evidence>
<dbReference type="PANTHER" id="PTHR31569">
    <property type="entry name" value="SWIM-TYPE DOMAIN-CONTAINING PROTEIN"/>
    <property type="match status" value="1"/>
</dbReference>
<dbReference type="EMBL" id="NBNE01000931">
    <property type="protein sequence ID" value="OWZ16457.1"/>
    <property type="molecule type" value="Genomic_DNA"/>
</dbReference>
<keyword evidence="3" id="KW-1185">Reference proteome</keyword>
<proteinExistence type="predicted"/>
<evidence type="ECO:0000313" key="3">
    <source>
        <dbReference type="Proteomes" id="UP000198211"/>
    </source>
</evidence>
<dbReference type="STRING" id="4795.A0A225WHH6"/>
<dbReference type="PANTHER" id="PTHR31569:SF4">
    <property type="entry name" value="SWIM-TYPE DOMAIN-CONTAINING PROTEIN"/>
    <property type="match status" value="1"/>
</dbReference>
<dbReference type="InterPro" id="IPR052579">
    <property type="entry name" value="Zinc_finger_SWIM"/>
</dbReference>
<comment type="caution">
    <text evidence="2">The sequence shown here is derived from an EMBL/GenBank/DDBJ whole genome shotgun (WGS) entry which is preliminary data.</text>
</comment>